<accession>A0A4Y9LLD4</accession>
<evidence type="ECO:0000256" key="2">
    <source>
        <dbReference type="ARBA" id="ARBA00023315"/>
    </source>
</evidence>
<evidence type="ECO:0000313" key="5">
    <source>
        <dbReference type="Proteomes" id="UP000298225"/>
    </source>
</evidence>
<sequence>MEIRDARIEDAEAACLVMRRSIAELCEADHKNDRAILERWLGNKTPAIFASWMTQPGNSLLVAAEKNNILAVGSVTDAGEITLNYVSPDVRFRGVSRALLRALEARALERGNSRCTLTSTETALQFYKSNGYTTGGRPVGNFGASSGYPMSKLLIEHSS</sequence>
<protein>
    <submittedName>
        <fullName evidence="4">GNAT family N-acetyltransferase</fullName>
    </submittedName>
</protein>
<evidence type="ECO:0000256" key="1">
    <source>
        <dbReference type="ARBA" id="ARBA00022679"/>
    </source>
</evidence>
<dbReference type="Pfam" id="PF13673">
    <property type="entry name" value="Acetyltransf_10"/>
    <property type="match status" value="1"/>
</dbReference>
<evidence type="ECO:0000259" key="3">
    <source>
        <dbReference type="PROSITE" id="PS51186"/>
    </source>
</evidence>
<dbReference type="InterPro" id="IPR000182">
    <property type="entry name" value="GNAT_dom"/>
</dbReference>
<dbReference type="InterPro" id="IPR050832">
    <property type="entry name" value="Bact_Acetyltransf"/>
</dbReference>
<dbReference type="OrthoDB" id="9789081at2"/>
<dbReference type="PANTHER" id="PTHR43877">
    <property type="entry name" value="AMINOALKYLPHOSPHONATE N-ACETYLTRANSFERASE-RELATED-RELATED"/>
    <property type="match status" value="1"/>
</dbReference>
<dbReference type="SUPFAM" id="SSF55729">
    <property type="entry name" value="Acyl-CoA N-acyltransferases (Nat)"/>
    <property type="match status" value="1"/>
</dbReference>
<comment type="caution">
    <text evidence="4">The sequence shown here is derived from an EMBL/GenBank/DDBJ whole genome shotgun (WGS) entry which is preliminary data.</text>
</comment>
<keyword evidence="2" id="KW-0012">Acyltransferase</keyword>
<dbReference type="Gene3D" id="3.40.630.30">
    <property type="match status" value="1"/>
</dbReference>
<keyword evidence="1 4" id="KW-0808">Transferase</keyword>
<reference evidence="4 5" key="1">
    <citation type="submission" date="2019-03" db="EMBL/GenBank/DDBJ databases">
        <title>Bradyrhizobium strains diversity isolated from Chamaecrista fasciculata.</title>
        <authorList>
            <person name="Urquiaga M.C.O."/>
            <person name="Hungria M."/>
            <person name="Delamuta J.R.M."/>
        </authorList>
    </citation>
    <scope>NUCLEOTIDE SEQUENCE [LARGE SCALE GENOMIC DNA]</scope>
    <source>
        <strain evidence="4 5">CNPSo 3424</strain>
    </source>
</reference>
<name>A0A4Y9LLD4_9BRAD</name>
<dbReference type="Proteomes" id="UP000298225">
    <property type="component" value="Unassembled WGS sequence"/>
</dbReference>
<dbReference type="InterPro" id="IPR016181">
    <property type="entry name" value="Acyl_CoA_acyltransferase"/>
</dbReference>
<proteinExistence type="predicted"/>
<dbReference type="CDD" id="cd04301">
    <property type="entry name" value="NAT_SF"/>
    <property type="match status" value="1"/>
</dbReference>
<evidence type="ECO:0000313" key="4">
    <source>
        <dbReference type="EMBL" id="TFV42532.1"/>
    </source>
</evidence>
<keyword evidence="5" id="KW-1185">Reference proteome</keyword>
<organism evidence="4 5">
    <name type="scientific">Bradyrhizobium frederickii</name>
    <dbReference type="NCBI Taxonomy" id="2560054"/>
    <lineage>
        <taxon>Bacteria</taxon>
        <taxon>Pseudomonadati</taxon>
        <taxon>Pseudomonadota</taxon>
        <taxon>Alphaproteobacteria</taxon>
        <taxon>Hyphomicrobiales</taxon>
        <taxon>Nitrobacteraceae</taxon>
        <taxon>Bradyrhizobium</taxon>
    </lineage>
</organism>
<feature type="domain" description="N-acetyltransferase" evidence="3">
    <location>
        <begin position="1"/>
        <end position="155"/>
    </location>
</feature>
<gene>
    <name evidence="4" type="ORF">E4K66_00600</name>
</gene>
<dbReference type="EMBL" id="SPQU01000001">
    <property type="protein sequence ID" value="TFV42532.1"/>
    <property type="molecule type" value="Genomic_DNA"/>
</dbReference>
<dbReference type="PANTHER" id="PTHR43877:SF2">
    <property type="entry name" value="AMINOALKYLPHOSPHONATE N-ACETYLTRANSFERASE-RELATED"/>
    <property type="match status" value="1"/>
</dbReference>
<dbReference type="AlphaFoldDB" id="A0A4Y9LLD4"/>
<dbReference type="PROSITE" id="PS51186">
    <property type="entry name" value="GNAT"/>
    <property type="match status" value="1"/>
</dbReference>
<dbReference type="RefSeq" id="WP_135167757.1">
    <property type="nucleotide sequence ID" value="NZ_SPQU01000001.1"/>
</dbReference>
<dbReference type="GO" id="GO:0016747">
    <property type="term" value="F:acyltransferase activity, transferring groups other than amino-acyl groups"/>
    <property type="evidence" value="ECO:0007669"/>
    <property type="project" value="InterPro"/>
</dbReference>